<dbReference type="AlphaFoldDB" id="A0A645E5R3"/>
<organism evidence="2">
    <name type="scientific">bioreactor metagenome</name>
    <dbReference type="NCBI Taxonomy" id="1076179"/>
    <lineage>
        <taxon>unclassified sequences</taxon>
        <taxon>metagenomes</taxon>
        <taxon>ecological metagenomes</taxon>
    </lineage>
</organism>
<evidence type="ECO:0000256" key="1">
    <source>
        <dbReference type="SAM" id="MobiDB-lite"/>
    </source>
</evidence>
<evidence type="ECO:0000313" key="2">
    <source>
        <dbReference type="EMBL" id="MPM96879.1"/>
    </source>
</evidence>
<gene>
    <name evidence="2" type="ORF">SDC9_144044</name>
</gene>
<proteinExistence type="predicted"/>
<accession>A0A645E5R3</accession>
<name>A0A645E5R3_9ZZZZ</name>
<feature type="region of interest" description="Disordered" evidence="1">
    <location>
        <begin position="85"/>
        <end position="119"/>
    </location>
</feature>
<comment type="caution">
    <text evidence="2">The sequence shown here is derived from an EMBL/GenBank/DDBJ whole genome shotgun (WGS) entry which is preliminary data.</text>
</comment>
<reference evidence="2" key="1">
    <citation type="submission" date="2019-08" db="EMBL/GenBank/DDBJ databases">
        <authorList>
            <person name="Kucharzyk K."/>
            <person name="Murdoch R.W."/>
            <person name="Higgins S."/>
            <person name="Loffler F."/>
        </authorList>
    </citation>
    <scope>NUCLEOTIDE SEQUENCE</scope>
</reference>
<dbReference type="EMBL" id="VSSQ01043215">
    <property type="protein sequence ID" value="MPM96879.1"/>
    <property type="molecule type" value="Genomic_DNA"/>
</dbReference>
<sequence length="163" mass="19625">MSHTGNKRRKCAHDRHETRQDNRLTAMTLVERMGFIQVAATENFGVRVTEKFFPEQSANRVVHCIAHNRRHNHQRHHQMNIEIIGRQRRKRTSNKQQRVSRQERRHHQPGFTEQDQKQNGVYPDTVFRDQLRQVHINVQDKINKKVNQVHSYAFIRLKLVRQK</sequence>
<protein>
    <submittedName>
        <fullName evidence="2">Uncharacterized protein</fullName>
    </submittedName>
</protein>